<comment type="caution">
    <text evidence="1">The sequence shown here is derived from an EMBL/GenBank/DDBJ whole genome shotgun (WGS) entry which is preliminary data.</text>
</comment>
<dbReference type="AlphaFoldDB" id="A0A2A5WRB8"/>
<dbReference type="PANTHER" id="PTHR35340">
    <property type="entry name" value="PQQ ENZYME REPEAT PROTEIN-RELATED"/>
    <property type="match status" value="1"/>
</dbReference>
<organism evidence="1 2">
    <name type="scientific">OM182 bacterium MED-G24</name>
    <dbReference type="NCBI Taxonomy" id="1986255"/>
    <lineage>
        <taxon>Bacteria</taxon>
        <taxon>Pseudomonadati</taxon>
        <taxon>Pseudomonadota</taxon>
        <taxon>Gammaproteobacteria</taxon>
        <taxon>OMG group</taxon>
        <taxon>OM182 clade</taxon>
    </lineage>
</organism>
<protein>
    <recommendedName>
        <fullName evidence="3">Aryl sulfotransferase</fullName>
    </recommendedName>
</protein>
<dbReference type="PANTHER" id="PTHR35340:SF5">
    <property type="entry name" value="ASST-DOMAIN-CONTAINING PROTEIN"/>
    <property type="match status" value="1"/>
</dbReference>
<evidence type="ECO:0000313" key="1">
    <source>
        <dbReference type="EMBL" id="PDH38818.1"/>
    </source>
</evidence>
<dbReference type="SUPFAM" id="SSF50998">
    <property type="entry name" value="Quinoprotein alcohol dehydrogenase-like"/>
    <property type="match status" value="1"/>
</dbReference>
<gene>
    <name evidence="1" type="ORF">CNE99_06770</name>
</gene>
<dbReference type="InterPro" id="IPR011047">
    <property type="entry name" value="Quinoprotein_ADH-like_sf"/>
</dbReference>
<dbReference type="InterPro" id="IPR053143">
    <property type="entry name" value="Arylsulfate_ST"/>
</dbReference>
<accession>A0A2A5WRB8</accession>
<dbReference type="EMBL" id="NTKD01000034">
    <property type="protein sequence ID" value="PDH38818.1"/>
    <property type="molecule type" value="Genomic_DNA"/>
</dbReference>
<dbReference type="InterPro" id="IPR010262">
    <property type="entry name" value="Arylsulfotransferase_bact"/>
</dbReference>
<proteinExistence type="predicted"/>
<dbReference type="Pfam" id="PF05935">
    <property type="entry name" value="Arylsulfotrans"/>
    <property type="match status" value="1"/>
</dbReference>
<dbReference type="Proteomes" id="UP000219327">
    <property type="component" value="Unassembled WGS sequence"/>
</dbReference>
<evidence type="ECO:0000313" key="2">
    <source>
        <dbReference type="Proteomes" id="UP000219327"/>
    </source>
</evidence>
<evidence type="ECO:0008006" key="3">
    <source>
        <dbReference type="Google" id="ProtNLM"/>
    </source>
</evidence>
<sequence length="425" mass="48951">MPCLQCLQGRHHSEILRRTHRGFVRASNGSHCLLSLKEGFVMGWSVNRPTGLTYHRPGLSTKGYTLFTPHGDQKTYLIDMDGQVVHTWTFEHIRPGYGRLLKNGHLLMTGSDVNMKFPEPPEQGKAPPPFEERVKMLGGYHTTLLEVDWDGNKIAEYDNRFQHHDFYRRENGNTLVPIWVELSAEMTKKVRGGYKEYRERLPNLIGDEIIEVNADFEEVDRIRIWELLDPIKDPISRDVKRWEWTHVNGIDVNEKGDIVFSARHSDRVAIIDAETRDIRWKYTKTHGQHNPTWVRDGNIQIFDNGHGGSRVIEVNPENDEVVWEFHGSPHPQFFSGHISGASRMLGGSVLVCEGTSGRLFEVTRNKEVVWEWINPFVNMIRGNPTTSIYRAHRYALDHPAIVGHDLNPERYGNLNRLNNLDKPSA</sequence>
<reference evidence="1 2" key="1">
    <citation type="submission" date="2017-08" db="EMBL/GenBank/DDBJ databases">
        <title>Fine stratification of microbial communities through a metagenomic profile of the photic zone.</title>
        <authorList>
            <person name="Haro-Moreno J.M."/>
            <person name="Lopez-Perez M."/>
            <person name="De La Torre J."/>
            <person name="Picazo A."/>
            <person name="Camacho A."/>
            <person name="Rodriguez-Valera F."/>
        </authorList>
    </citation>
    <scope>NUCLEOTIDE SEQUENCE [LARGE SCALE GENOMIC DNA]</scope>
    <source>
        <strain evidence="1">MED-G24</strain>
    </source>
</reference>
<dbReference type="InterPro" id="IPR015943">
    <property type="entry name" value="WD40/YVTN_repeat-like_dom_sf"/>
</dbReference>
<dbReference type="Gene3D" id="2.130.10.10">
    <property type="entry name" value="YVTN repeat-like/Quinoprotein amine dehydrogenase"/>
    <property type="match status" value="1"/>
</dbReference>
<dbReference type="GO" id="GO:0004062">
    <property type="term" value="F:aryl sulfotransferase activity"/>
    <property type="evidence" value="ECO:0007669"/>
    <property type="project" value="InterPro"/>
</dbReference>
<name>A0A2A5WRB8_9GAMM</name>